<evidence type="ECO:0000313" key="14">
    <source>
        <dbReference type="EMBL" id="SCZ55178.1"/>
    </source>
</evidence>
<keyword evidence="8 11" id="KW-0808">Transferase</keyword>
<sequence length="514" mass="56353">MGSTAVERAGFRQQEQQIMKILFATSEVHPLVKTGGLGDVSASLPAALHRLGHDVKLVLPAYRRVLDRVGSVKIVARIGLPGIPEPGRIMATQMPGSGVPLWLVDAPSLYDRAGGPYTDPAGHDWPDNALRFASFARAVVELATDRANQDWKADVVHCNDWQTGLVSALLSRESSHPATVFTIHNMAYQGVFPPETFDALHLPKDLWSPEGLEFYGDLSFIKGGIAYADRITTVSPTYAKEIQQPEFGYGLEGLLSHRAEHLTGILNGVDYQTWDPAHDPLIPHHYTPEALEGKSANKRALQQRLGLPERPEVPLLGVIGRLVDQKGIDLIVDALPELLKREVQVIVLGTGDKKLETLLQAAADRHGEQLGVHIGYDETLAHWVEAGTDIFLMPSRFEPCGLNQIYSLRYGTLPVVRGTGGLADTVIDANQENLQQKSATGFVFQQATTDALVSALGRALQLFRDRTSWEQMMRTAMAEDLSWERSAARYIALYEAAATKNPNQASRYPAVAPL</sequence>
<evidence type="ECO:0000256" key="2">
    <source>
        <dbReference type="ARBA" id="ARBA00002764"/>
    </source>
</evidence>
<dbReference type="SUPFAM" id="SSF53756">
    <property type="entry name" value="UDP-Glycosyltransferase/glycogen phosphorylase"/>
    <property type="match status" value="1"/>
</dbReference>
<dbReference type="GO" id="GO:0009011">
    <property type="term" value="F:alpha-1,4-glucan glucosyltransferase (ADP-glucose donor) activity"/>
    <property type="evidence" value="ECO:0007669"/>
    <property type="project" value="UniProtKB-UniRule"/>
</dbReference>
<evidence type="ECO:0000256" key="4">
    <source>
        <dbReference type="ARBA" id="ARBA00010281"/>
    </source>
</evidence>
<dbReference type="UniPathway" id="UPA00164"/>
<organism evidence="14 15">
    <name type="scientific">Thiohalomonas denitrificans</name>
    <dbReference type="NCBI Taxonomy" id="415747"/>
    <lineage>
        <taxon>Bacteria</taxon>
        <taxon>Pseudomonadati</taxon>
        <taxon>Pseudomonadota</taxon>
        <taxon>Gammaproteobacteria</taxon>
        <taxon>Thiohalomonadales</taxon>
        <taxon>Thiohalomonadaceae</taxon>
        <taxon>Thiohalomonas</taxon>
    </lineage>
</organism>
<evidence type="ECO:0000256" key="1">
    <source>
        <dbReference type="ARBA" id="ARBA00001478"/>
    </source>
</evidence>
<comment type="catalytic activity">
    <reaction evidence="1 11">
        <text>[(1-&gt;4)-alpha-D-glucosyl](n) + ADP-alpha-D-glucose = [(1-&gt;4)-alpha-D-glucosyl](n+1) + ADP + H(+)</text>
        <dbReference type="Rhea" id="RHEA:18189"/>
        <dbReference type="Rhea" id="RHEA-COMP:9584"/>
        <dbReference type="Rhea" id="RHEA-COMP:9587"/>
        <dbReference type="ChEBI" id="CHEBI:15378"/>
        <dbReference type="ChEBI" id="CHEBI:15444"/>
        <dbReference type="ChEBI" id="CHEBI:57498"/>
        <dbReference type="ChEBI" id="CHEBI:456216"/>
        <dbReference type="EC" id="2.4.1.21"/>
    </reaction>
</comment>
<dbReference type="Proteomes" id="UP000199648">
    <property type="component" value="Unassembled WGS sequence"/>
</dbReference>
<reference evidence="14 15" key="1">
    <citation type="submission" date="2016-10" db="EMBL/GenBank/DDBJ databases">
        <authorList>
            <person name="de Groot N.N."/>
        </authorList>
    </citation>
    <scope>NUCLEOTIDE SEQUENCE [LARGE SCALE GENOMIC DNA]</scope>
    <source>
        <strain evidence="14 15">HLD2</strain>
    </source>
</reference>
<evidence type="ECO:0000256" key="3">
    <source>
        <dbReference type="ARBA" id="ARBA00004964"/>
    </source>
</evidence>
<dbReference type="NCBIfam" id="NF001899">
    <property type="entry name" value="PRK00654.1-2"/>
    <property type="match status" value="1"/>
</dbReference>
<evidence type="ECO:0000256" key="8">
    <source>
        <dbReference type="ARBA" id="ARBA00022679"/>
    </source>
</evidence>
<evidence type="ECO:0000256" key="11">
    <source>
        <dbReference type="HAMAP-Rule" id="MF_00484"/>
    </source>
</evidence>
<dbReference type="STRING" id="415747.SAMN03097708_01085"/>
<accession>A0A1G5Q0M0</accession>
<dbReference type="InterPro" id="IPR001296">
    <property type="entry name" value="Glyco_trans_1"/>
</dbReference>
<comment type="similarity">
    <text evidence="4 11">Belongs to the glycosyltransferase 1 family. Bacterial/plant glycogen synthase subfamily.</text>
</comment>
<evidence type="ECO:0000313" key="15">
    <source>
        <dbReference type="Proteomes" id="UP000199648"/>
    </source>
</evidence>
<dbReference type="InterPro" id="IPR013534">
    <property type="entry name" value="Starch_synth_cat_dom"/>
</dbReference>
<evidence type="ECO:0000259" key="12">
    <source>
        <dbReference type="Pfam" id="PF00534"/>
    </source>
</evidence>
<feature type="binding site" evidence="11">
    <location>
        <position position="33"/>
    </location>
    <ligand>
        <name>ADP-alpha-D-glucose</name>
        <dbReference type="ChEBI" id="CHEBI:57498"/>
    </ligand>
</feature>
<dbReference type="Gene3D" id="3.40.50.2000">
    <property type="entry name" value="Glycogen Phosphorylase B"/>
    <property type="match status" value="2"/>
</dbReference>
<dbReference type="Pfam" id="PF00534">
    <property type="entry name" value="Glycos_transf_1"/>
    <property type="match status" value="1"/>
</dbReference>
<name>A0A1G5Q0M0_9GAMM</name>
<dbReference type="HAMAP" id="MF_00484">
    <property type="entry name" value="Glycogen_synth"/>
    <property type="match status" value="1"/>
</dbReference>
<keyword evidence="9 11" id="KW-0320">Glycogen biosynthesis</keyword>
<dbReference type="Pfam" id="PF08323">
    <property type="entry name" value="Glyco_transf_5"/>
    <property type="match status" value="1"/>
</dbReference>
<dbReference type="AlphaFoldDB" id="A0A1G5Q0M0"/>
<dbReference type="GO" id="GO:0005829">
    <property type="term" value="C:cytosol"/>
    <property type="evidence" value="ECO:0007669"/>
    <property type="project" value="TreeGrafter"/>
</dbReference>
<dbReference type="PANTHER" id="PTHR45825">
    <property type="entry name" value="GRANULE-BOUND STARCH SYNTHASE 1, CHLOROPLASTIC/AMYLOPLASTIC"/>
    <property type="match status" value="1"/>
</dbReference>
<comment type="pathway">
    <text evidence="3 11">Glycan biosynthesis; glycogen biosynthesis.</text>
</comment>
<dbReference type="NCBIfam" id="TIGR02095">
    <property type="entry name" value="glgA"/>
    <property type="match status" value="1"/>
</dbReference>
<dbReference type="EMBL" id="FMWD01000003">
    <property type="protein sequence ID" value="SCZ55178.1"/>
    <property type="molecule type" value="Genomic_DNA"/>
</dbReference>
<evidence type="ECO:0000256" key="7">
    <source>
        <dbReference type="ARBA" id="ARBA00022676"/>
    </source>
</evidence>
<evidence type="ECO:0000256" key="6">
    <source>
        <dbReference type="ARBA" id="ARBA00019935"/>
    </source>
</evidence>
<keyword evidence="15" id="KW-1185">Reference proteome</keyword>
<evidence type="ECO:0000259" key="13">
    <source>
        <dbReference type="Pfam" id="PF08323"/>
    </source>
</evidence>
<dbReference type="EC" id="2.4.1.21" evidence="5 11"/>
<feature type="domain" description="Starch synthase catalytic" evidence="13">
    <location>
        <begin position="20"/>
        <end position="256"/>
    </location>
</feature>
<evidence type="ECO:0000256" key="9">
    <source>
        <dbReference type="ARBA" id="ARBA00023056"/>
    </source>
</evidence>
<proteinExistence type="inferred from homology"/>
<dbReference type="GO" id="GO:0004373">
    <property type="term" value="F:alpha-1,4-glucan glucosyltransferase (UDP-glucose donor) activity"/>
    <property type="evidence" value="ECO:0007669"/>
    <property type="project" value="InterPro"/>
</dbReference>
<dbReference type="GO" id="GO:0005978">
    <property type="term" value="P:glycogen biosynthetic process"/>
    <property type="evidence" value="ECO:0007669"/>
    <property type="project" value="UniProtKB-UniRule"/>
</dbReference>
<dbReference type="PANTHER" id="PTHR45825:SF11">
    <property type="entry name" value="ALPHA AMYLASE DOMAIN-CONTAINING PROTEIN"/>
    <property type="match status" value="1"/>
</dbReference>
<dbReference type="CDD" id="cd03791">
    <property type="entry name" value="GT5_Glycogen_synthase_DULL1-like"/>
    <property type="match status" value="1"/>
</dbReference>
<evidence type="ECO:0000256" key="10">
    <source>
        <dbReference type="ARBA" id="ARBA00031722"/>
    </source>
</evidence>
<protein>
    <recommendedName>
        <fullName evidence="6 11">Glycogen synthase</fullName>
        <ecNumber evidence="5 11">2.4.1.21</ecNumber>
    </recommendedName>
    <alternativeName>
        <fullName evidence="10 11">Starch [bacterial glycogen] synthase</fullName>
    </alternativeName>
</protein>
<dbReference type="InterPro" id="IPR011835">
    <property type="entry name" value="GS/SS"/>
</dbReference>
<evidence type="ECO:0000256" key="5">
    <source>
        <dbReference type="ARBA" id="ARBA00012588"/>
    </source>
</evidence>
<comment type="function">
    <text evidence="2 11">Synthesizes alpha-1,4-glucan chains using ADP-glucose.</text>
</comment>
<gene>
    <name evidence="11" type="primary">glgA</name>
    <name evidence="14" type="ORF">SAMN03097708_01085</name>
</gene>
<keyword evidence="7 11" id="KW-0328">Glycosyltransferase</keyword>
<feature type="domain" description="Glycosyl transferase family 1" evidence="12">
    <location>
        <begin position="309"/>
        <end position="468"/>
    </location>
</feature>